<keyword evidence="4" id="KW-1185">Reference proteome</keyword>
<dbReference type="PANTHER" id="PTHR47926">
    <property type="entry name" value="PENTATRICOPEPTIDE REPEAT-CONTAINING PROTEIN"/>
    <property type="match status" value="1"/>
</dbReference>
<dbReference type="FunFam" id="1.25.40.10:FF:000158">
    <property type="entry name" value="pentatricopeptide repeat-containing protein At2g33680"/>
    <property type="match status" value="1"/>
</dbReference>
<dbReference type="GO" id="GO:0009451">
    <property type="term" value="P:RNA modification"/>
    <property type="evidence" value="ECO:0007669"/>
    <property type="project" value="InterPro"/>
</dbReference>
<evidence type="ECO:0000256" key="2">
    <source>
        <dbReference type="PROSITE-ProRule" id="PRU00708"/>
    </source>
</evidence>
<feature type="repeat" description="PPR" evidence="2">
    <location>
        <begin position="238"/>
        <end position="272"/>
    </location>
</feature>
<dbReference type="InterPro" id="IPR046960">
    <property type="entry name" value="PPR_At4g14850-like_plant"/>
</dbReference>
<dbReference type="AlphaFoldDB" id="A0A8T2RBC5"/>
<dbReference type="InterPro" id="IPR002885">
    <property type="entry name" value="PPR_rpt"/>
</dbReference>
<dbReference type="InterPro" id="IPR011990">
    <property type="entry name" value="TPR-like_helical_dom_sf"/>
</dbReference>
<dbReference type="PROSITE" id="PS51375">
    <property type="entry name" value="PPR"/>
    <property type="match status" value="4"/>
</dbReference>
<dbReference type="EMBL" id="CM035433">
    <property type="protein sequence ID" value="KAH7292968.1"/>
    <property type="molecule type" value="Genomic_DNA"/>
</dbReference>
<feature type="repeat" description="PPR" evidence="2">
    <location>
        <begin position="106"/>
        <end position="140"/>
    </location>
</feature>
<evidence type="ECO:0000256" key="1">
    <source>
        <dbReference type="ARBA" id="ARBA00022737"/>
    </source>
</evidence>
<name>A0A8T2RBC5_CERRI</name>
<reference evidence="3" key="1">
    <citation type="submission" date="2021-08" db="EMBL/GenBank/DDBJ databases">
        <title>WGS assembly of Ceratopteris richardii.</title>
        <authorList>
            <person name="Marchant D.B."/>
            <person name="Chen G."/>
            <person name="Jenkins J."/>
            <person name="Shu S."/>
            <person name="Leebens-Mack J."/>
            <person name="Grimwood J."/>
            <person name="Schmutz J."/>
            <person name="Soltis P."/>
            <person name="Soltis D."/>
            <person name="Chen Z.-H."/>
        </authorList>
    </citation>
    <scope>NUCLEOTIDE SEQUENCE</scope>
    <source>
        <strain evidence="3">Whitten #5841</strain>
        <tissue evidence="3">Leaf</tissue>
    </source>
</reference>
<dbReference type="Proteomes" id="UP000825935">
    <property type="component" value="Chromosome 28"/>
</dbReference>
<feature type="repeat" description="PPR" evidence="2">
    <location>
        <begin position="338"/>
        <end position="372"/>
    </location>
</feature>
<dbReference type="Pfam" id="PF13041">
    <property type="entry name" value="PPR_2"/>
    <property type="match status" value="1"/>
</dbReference>
<dbReference type="FunFam" id="1.25.40.10:FF:000285">
    <property type="entry name" value="Pentatricopeptide repeat-containing protein, chloroplastic"/>
    <property type="match status" value="1"/>
</dbReference>
<keyword evidence="1" id="KW-0677">Repeat</keyword>
<evidence type="ECO:0000313" key="3">
    <source>
        <dbReference type="EMBL" id="KAH7292968.1"/>
    </source>
</evidence>
<feature type="repeat" description="PPR" evidence="2">
    <location>
        <begin position="439"/>
        <end position="473"/>
    </location>
</feature>
<gene>
    <name evidence="3" type="ORF">KP509_28G005700</name>
</gene>
<proteinExistence type="predicted"/>
<dbReference type="Gene3D" id="1.25.40.10">
    <property type="entry name" value="Tetratricopeptide repeat domain"/>
    <property type="match status" value="5"/>
</dbReference>
<evidence type="ECO:0008006" key="5">
    <source>
        <dbReference type="Google" id="ProtNLM"/>
    </source>
</evidence>
<dbReference type="GO" id="GO:0003723">
    <property type="term" value="F:RNA binding"/>
    <property type="evidence" value="ECO:0007669"/>
    <property type="project" value="InterPro"/>
</dbReference>
<organism evidence="3 4">
    <name type="scientific">Ceratopteris richardii</name>
    <name type="common">Triangle waterfern</name>
    <dbReference type="NCBI Taxonomy" id="49495"/>
    <lineage>
        <taxon>Eukaryota</taxon>
        <taxon>Viridiplantae</taxon>
        <taxon>Streptophyta</taxon>
        <taxon>Embryophyta</taxon>
        <taxon>Tracheophyta</taxon>
        <taxon>Polypodiopsida</taxon>
        <taxon>Polypodiidae</taxon>
        <taxon>Polypodiales</taxon>
        <taxon>Pteridineae</taxon>
        <taxon>Pteridaceae</taxon>
        <taxon>Parkerioideae</taxon>
        <taxon>Ceratopteris</taxon>
    </lineage>
</organism>
<dbReference type="GO" id="GO:0048731">
    <property type="term" value="P:system development"/>
    <property type="evidence" value="ECO:0007669"/>
    <property type="project" value="UniProtKB-ARBA"/>
</dbReference>
<dbReference type="NCBIfam" id="TIGR00756">
    <property type="entry name" value="PPR"/>
    <property type="match status" value="4"/>
</dbReference>
<dbReference type="Pfam" id="PF01535">
    <property type="entry name" value="PPR"/>
    <property type="match status" value="7"/>
</dbReference>
<accession>A0A8T2RBC5</accession>
<sequence length="575" mass="64638">MCPCSPRASLTSWSSFFRAAVENRSLRNGHLLHDELVRCGEDSQASVTNSLIRMYAQLGSIEASKSVFVRHPNPDVCTWNILLYAYGLNGLYQDAYDVFKETSTRDIISWTSVICLLAQNGCGIEALHLFYRMKIEGFQPNKVTLVGALNACVTADSYIHGLAIHVSIMELGYDMDVVIGTGLIRMYGVYGRLHAARFIFDNMPRRDVITWNAIISEFVQAGDFNNAAFMFSMAPERNVASWNAMICAYLQVGNGKMALATFHQMVLMGQKPNEITFACVLTAFADSLSLEDGKRIHLDVAKLGFCNIEVENALISMYGKCEAIQEARSVFNQIQKPDIVSWTAMIVAFTDNDHGEDALSLFRDMQIKNVHVDEVVLFCCLDICAMLSFPSEGECINDTIIKLGLEDHDMVKTALIDMYGKCGKLDEAQNIFYKCPQSNLKTWNALMTALAHSVCVEKVLFLLLRMLQNNMEPNDVTFSCVLTAYNHAGWVDGINQFFLSMKHDHCTIYTEDHLLCMIDLLARAGQLEQAELLIQNFPFRHDEWLAWQSLLAACRTRDDVEYVLHIVSFVPVVNA</sequence>
<evidence type="ECO:0000313" key="4">
    <source>
        <dbReference type="Proteomes" id="UP000825935"/>
    </source>
</evidence>
<protein>
    <recommendedName>
        <fullName evidence="5">Pentatricopeptide repeat-containing protein</fullName>
    </recommendedName>
</protein>
<dbReference type="OrthoDB" id="185373at2759"/>
<dbReference type="PANTHER" id="PTHR47926:SF533">
    <property type="entry name" value="DYW DOMAIN-CONTAINING PROTEIN"/>
    <property type="match status" value="1"/>
</dbReference>
<comment type="caution">
    <text evidence="3">The sequence shown here is derived from an EMBL/GenBank/DDBJ whole genome shotgun (WGS) entry which is preliminary data.</text>
</comment>